<sequence length="145" mass="15963">MSVSQIVPHSSESTPSGSGYPNSGRGRGGGRFGNIQCQVCFEFGHIASYCYHRFNQQFQPAIPHECHGQVGRHGLYEFPNLKFLPIHQLKPVPPLVLILVLILALVYTPLLIIGVKSANVVANSSEFKRYPKDSIPPIRSTAHSL</sequence>
<protein>
    <submittedName>
        <fullName evidence="3">Transmembrane protein, putative</fullName>
    </submittedName>
</protein>
<evidence type="ECO:0000256" key="1">
    <source>
        <dbReference type="SAM" id="MobiDB-lite"/>
    </source>
</evidence>
<name>A0A072V163_MEDTR</name>
<dbReference type="Proteomes" id="UP000002051">
    <property type="component" value="Chromosome 3"/>
</dbReference>
<reference evidence="3 5" key="2">
    <citation type="journal article" date="2014" name="BMC Genomics">
        <title>An improved genome release (version Mt4.0) for the model legume Medicago truncatula.</title>
        <authorList>
            <person name="Tang H."/>
            <person name="Krishnakumar V."/>
            <person name="Bidwell S."/>
            <person name="Rosen B."/>
            <person name="Chan A."/>
            <person name="Zhou S."/>
            <person name="Gentzbittel L."/>
            <person name="Childs K.L."/>
            <person name="Yandell M."/>
            <person name="Gundlach H."/>
            <person name="Mayer K.F."/>
            <person name="Schwartz D.C."/>
            <person name="Town C.D."/>
        </authorList>
    </citation>
    <scope>GENOME REANNOTATION</scope>
    <source>
        <strain evidence="3">A17</strain>
        <strain evidence="4 5">cv. Jemalong A17</strain>
    </source>
</reference>
<accession>A0A072V163</accession>
<dbReference type="AlphaFoldDB" id="A0A072V163"/>
<evidence type="ECO:0000313" key="5">
    <source>
        <dbReference type="Proteomes" id="UP000002051"/>
    </source>
</evidence>
<dbReference type="HOGENOM" id="CLU_1789775_0_0_1"/>
<dbReference type="GO" id="GO:0003676">
    <property type="term" value="F:nucleic acid binding"/>
    <property type="evidence" value="ECO:0007669"/>
    <property type="project" value="InterPro"/>
</dbReference>
<feature type="region of interest" description="Disordered" evidence="1">
    <location>
        <begin position="1"/>
        <end position="25"/>
    </location>
</feature>
<proteinExistence type="predicted"/>
<keyword evidence="5" id="KW-1185">Reference proteome</keyword>
<keyword evidence="2 3" id="KW-0812">Transmembrane</keyword>
<evidence type="ECO:0000256" key="2">
    <source>
        <dbReference type="SAM" id="Phobius"/>
    </source>
</evidence>
<dbReference type="InterPro" id="IPR036875">
    <property type="entry name" value="Znf_CCHC_sf"/>
</dbReference>
<keyword evidence="2" id="KW-0472">Membrane</keyword>
<dbReference type="SUPFAM" id="SSF57756">
    <property type="entry name" value="Retrovirus zinc finger-like domains"/>
    <property type="match status" value="1"/>
</dbReference>
<reference evidence="3 5" key="1">
    <citation type="journal article" date="2011" name="Nature">
        <title>The Medicago genome provides insight into the evolution of rhizobial symbioses.</title>
        <authorList>
            <person name="Young N.D."/>
            <person name="Debelle F."/>
            <person name="Oldroyd G.E."/>
            <person name="Geurts R."/>
            <person name="Cannon S.B."/>
            <person name="Udvardi M.K."/>
            <person name="Benedito V.A."/>
            <person name="Mayer K.F."/>
            <person name="Gouzy J."/>
            <person name="Schoof H."/>
            <person name="Van de Peer Y."/>
            <person name="Proost S."/>
            <person name="Cook D.R."/>
            <person name="Meyers B.C."/>
            <person name="Spannagl M."/>
            <person name="Cheung F."/>
            <person name="De Mita S."/>
            <person name="Krishnakumar V."/>
            <person name="Gundlach H."/>
            <person name="Zhou S."/>
            <person name="Mudge J."/>
            <person name="Bharti A.K."/>
            <person name="Murray J.D."/>
            <person name="Naoumkina M.A."/>
            <person name="Rosen B."/>
            <person name="Silverstein K.A."/>
            <person name="Tang H."/>
            <person name="Rombauts S."/>
            <person name="Zhao P.X."/>
            <person name="Zhou P."/>
            <person name="Barbe V."/>
            <person name="Bardou P."/>
            <person name="Bechner M."/>
            <person name="Bellec A."/>
            <person name="Berger A."/>
            <person name="Berges H."/>
            <person name="Bidwell S."/>
            <person name="Bisseling T."/>
            <person name="Choisne N."/>
            <person name="Couloux A."/>
            <person name="Denny R."/>
            <person name="Deshpande S."/>
            <person name="Dai X."/>
            <person name="Doyle J.J."/>
            <person name="Dudez A.M."/>
            <person name="Farmer A.D."/>
            <person name="Fouteau S."/>
            <person name="Franken C."/>
            <person name="Gibelin C."/>
            <person name="Gish J."/>
            <person name="Goldstein S."/>
            <person name="Gonzalez A.J."/>
            <person name="Green P.J."/>
            <person name="Hallab A."/>
            <person name="Hartog M."/>
            <person name="Hua A."/>
            <person name="Humphray S.J."/>
            <person name="Jeong D.H."/>
            <person name="Jing Y."/>
            <person name="Jocker A."/>
            <person name="Kenton S.M."/>
            <person name="Kim D.J."/>
            <person name="Klee K."/>
            <person name="Lai H."/>
            <person name="Lang C."/>
            <person name="Lin S."/>
            <person name="Macmil S.L."/>
            <person name="Magdelenat G."/>
            <person name="Matthews L."/>
            <person name="McCorrison J."/>
            <person name="Monaghan E.L."/>
            <person name="Mun J.H."/>
            <person name="Najar F.Z."/>
            <person name="Nicholson C."/>
            <person name="Noirot C."/>
            <person name="O'Bleness M."/>
            <person name="Paule C.R."/>
            <person name="Poulain J."/>
            <person name="Prion F."/>
            <person name="Qin B."/>
            <person name="Qu C."/>
            <person name="Retzel E.F."/>
            <person name="Riddle C."/>
            <person name="Sallet E."/>
            <person name="Samain S."/>
            <person name="Samson N."/>
            <person name="Sanders I."/>
            <person name="Saurat O."/>
            <person name="Scarpelli C."/>
            <person name="Schiex T."/>
            <person name="Segurens B."/>
            <person name="Severin A.J."/>
            <person name="Sherrier D.J."/>
            <person name="Shi R."/>
            <person name="Sims S."/>
            <person name="Singer S.R."/>
            <person name="Sinharoy S."/>
            <person name="Sterck L."/>
            <person name="Viollet A."/>
            <person name="Wang B.B."/>
            <person name="Wang K."/>
            <person name="Wang M."/>
            <person name="Wang X."/>
            <person name="Warfsmann J."/>
            <person name="Weissenbach J."/>
            <person name="White D.D."/>
            <person name="White J.D."/>
            <person name="Wiley G.B."/>
            <person name="Wincker P."/>
            <person name="Xing Y."/>
            <person name="Yang L."/>
            <person name="Yao Z."/>
            <person name="Ying F."/>
            <person name="Zhai J."/>
            <person name="Zhou L."/>
            <person name="Zuber A."/>
            <person name="Denarie J."/>
            <person name="Dixon R.A."/>
            <person name="May G.D."/>
            <person name="Schwartz D.C."/>
            <person name="Rogers J."/>
            <person name="Quetier F."/>
            <person name="Town C.D."/>
            <person name="Roe B.A."/>
        </authorList>
    </citation>
    <scope>NUCLEOTIDE SEQUENCE [LARGE SCALE GENOMIC DNA]</scope>
    <source>
        <strain evidence="3">A17</strain>
        <strain evidence="4 5">cv. Jemalong A17</strain>
    </source>
</reference>
<gene>
    <name evidence="3" type="ordered locus">MTR_3g094290</name>
</gene>
<dbReference type="EnsemblPlants" id="KEH35572">
    <property type="protein sequence ID" value="KEH35572"/>
    <property type="gene ID" value="MTR_3g094290"/>
</dbReference>
<organism evidence="3 5">
    <name type="scientific">Medicago truncatula</name>
    <name type="common">Barrel medic</name>
    <name type="synonym">Medicago tribuloides</name>
    <dbReference type="NCBI Taxonomy" id="3880"/>
    <lineage>
        <taxon>Eukaryota</taxon>
        <taxon>Viridiplantae</taxon>
        <taxon>Streptophyta</taxon>
        <taxon>Embryophyta</taxon>
        <taxon>Tracheophyta</taxon>
        <taxon>Spermatophyta</taxon>
        <taxon>Magnoliopsida</taxon>
        <taxon>eudicotyledons</taxon>
        <taxon>Gunneridae</taxon>
        <taxon>Pentapetalae</taxon>
        <taxon>rosids</taxon>
        <taxon>fabids</taxon>
        <taxon>Fabales</taxon>
        <taxon>Fabaceae</taxon>
        <taxon>Papilionoideae</taxon>
        <taxon>50 kb inversion clade</taxon>
        <taxon>NPAAA clade</taxon>
        <taxon>Hologalegina</taxon>
        <taxon>IRL clade</taxon>
        <taxon>Trifolieae</taxon>
        <taxon>Medicago</taxon>
    </lineage>
</organism>
<reference evidence="4" key="3">
    <citation type="submission" date="2015-04" db="UniProtKB">
        <authorList>
            <consortium name="EnsemblPlants"/>
        </authorList>
    </citation>
    <scope>IDENTIFICATION</scope>
    <source>
        <strain evidence="4">cv. Jemalong A17</strain>
    </source>
</reference>
<evidence type="ECO:0000313" key="3">
    <source>
        <dbReference type="EMBL" id="KEH35572.1"/>
    </source>
</evidence>
<feature type="compositionally biased region" description="Polar residues" evidence="1">
    <location>
        <begin position="1"/>
        <end position="15"/>
    </location>
</feature>
<dbReference type="GO" id="GO:0008270">
    <property type="term" value="F:zinc ion binding"/>
    <property type="evidence" value="ECO:0007669"/>
    <property type="project" value="InterPro"/>
</dbReference>
<feature type="transmembrane region" description="Helical" evidence="2">
    <location>
        <begin position="95"/>
        <end position="115"/>
    </location>
</feature>
<dbReference type="EMBL" id="CM001219">
    <property type="protein sequence ID" value="KEH35572.1"/>
    <property type="molecule type" value="Genomic_DNA"/>
</dbReference>
<keyword evidence="2" id="KW-1133">Transmembrane helix</keyword>
<evidence type="ECO:0000313" key="4">
    <source>
        <dbReference type="EnsemblPlants" id="KEH35572"/>
    </source>
</evidence>